<reference evidence="2" key="1">
    <citation type="journal article" date="2020" name="bioRxiv">
        <title>Chromosome-level reference genome of the European wasp spider Argiope bruennichi: a resource for studies on range expansion and evolutionary adaptation.</title>
        <authorList>
            <person name="Sheffer M.M."/>
            <person name="Hoppe A."/>
            <person name="Krehenwinkel H."/>
            <person name="Uhl G."/>
            <person name="Kuss A.W."/>
            <person name="Jensen L."/>
            <person name="Jensen C."/>
            <person name="Gillespie R.G."/>
            <person name="Hoff K.J."/>
            <person name="Prost S."/>
        </authorList>
    </citation>
    <scope>NUCLEOTIDE SEQUENCE</scope>
</reference>
<evidence type="ECO:0000259" key="1">
    <source>
        <dbReference type="PROSITE" id="PS50097"/>
    </source>
</evidence>
<proteinExistence type="predicted"/>
<protein>
    <submittedName>
        <fullName evidence="2">Speckle-type POZ protein like</fullName>
    </submittedName>
</protein>
<accession>A0A8T0F9G0</accession>
<reference evidence="2" key="2">
    <citation type="submission" date="2020-06" db="EMBL/GenBank/DDBJ databases">
        <authorList>
            <person name="Sheffer M."/>
        </authorList>
    </citation>
    <scope>NUCLEOTIDE SEQUENCE</scope>
</reference>
<dbReference type="EMBL" id="JABXBU010000015">
    <property type="protein sequence ID" value="KAF8787836.1"/>
    <property type="molecule type" value="Genomic_DNA"/>
</dbReference>
<dbReference type="InterPro" id="IPR011333">
    <property type="entry name" value="SKP1/BTB/POZ_sf"/>
</dbReference>
<dbReference type="AlphaFoldDB" id="A0A8T0F9G0"/>
<comment type="caution">
    <text evidence="2">The sequence shown here is derived from an EMBL/GenBank/DDBJ whole genome shotgun (WGS) entry which is preliminary data.</text>
</comment>
<dbReference type="CDD" id="cd18186">
    <property type="entry name" value="BTB_POZ_ZBTB_KLHL-like"/>
    <property type="match status" value="1"/>
</dbReference>
<dbReference type="InterPro" id="IPR000210">
    <property type="entry name" value="BTB/POZ_dom"/>
</dbReference>
<gene>
    <name evidence="2" type="ORF">HNY73_009396</name>
</gene>
<dbReference type="SMART" id="SM00225">
    <property type="entry name" value="BTB"/>
    <property type="match status" value="1"/>
</dbReference>
<evidence type="ECO:0000313" key="2">
    <source>
        <dbReference type="EMBL" id="KAF8787836.1"/>
    </source>
</evidence>
<dbReference type="Gene3D" id="1.25.40.420">
    <property type="match status" value="1"/>
</dbReference>
<evidence type="ECO:0000313" key="3">
    <source>
        <dbReference type="Proteomes" id="UP000807504"/>
    </source>
</evidence>
<dbReference type="PROSITE" id="PS50097">
    <property type="entry name" value="BTB"/>
    <property type="match status" value="1"/>
</dbReference>
<dbReference type="Gene3D" id="3.30.710.10">
    <property type="entry name" value="Potassium Channel Kv1.1, Chain A"/>
    <property type="match status" value="1"/>
</dbReference>
<dbReference type="SUPFAM" id="SSF54695">
    <property type="entry name" value="POZ domain"/>
    <property type="match status" value="1"/>
</dbReference>
<dbReference type="Pfam" id="PF00651">
    <property type="entry name" value="BTB"/>
    <property type="match status" value="1"/>
</dbReference>
<dbReference type="Proteomes" id="UP000807504">
    <property type="component" value="Unassembled WGS sequence"/>
</dbReference>
<sequence>MLLENKSRYLPNDELLLHCEYVSSNGTVSFEFCSYGIIFSNAKTVVVKKEPIQQMPDLVSELKAAYNDGIHSDMELRTSTKSYPVHKFILSARSPVFKRMFSSDMKEKNCGHVDVTDLEDDTVHQMLQYLYTDTLEDLKLENAYKLYTAADKYQIMSLRSKCSSFLKDNLIPDKACAFMVLADLHSDDDLRRVVQDYILKHDQEVFGSQEWKHFMDTNPKLAADVMFRKVFPH</sequence>
<name>A0A8T0F9G0_ARGBR</name>
<organism evidence="2 3">
    <name type="scientific">Argiope bruennichi</name>
    <name type="common">Wasp spider</name>
    <name type="synonym">Aranea bruennichi</name>
    <dbReference type="NCBI Taxonomy" id="94029"/>
    <lineage>
        <taxon>Eukaryota</taxon>
        <taxon>Metazoa</taxon>
        <taxon>Ecdysozoa</taxon>
        <taxon>Arthropoda</taxon>
        <taxon>Chelicerata</taxon>
        <taxon>Arachnida</taxon>
        <taxon>Araneae</taxon>
        <taxon>Araneomorphae</taxon>
        <taxon>Entelegynae</taxon>
        <taxon>Araneoidea</taxon>
        <taxon>Araneidae</taxon>
        <taxon>Argiope</taxon>
    </lineage>
</organism>
<keyword evidence="3" id="KW-1185">Reference proteome</keyword>
<feature type="domain" description="BTB" evidence="1">
    <location>
        <begin position="72"/>
        <end position="139"/>
    </location>
</feature>
<dbReference type="PANTHER" id="PTHR24413">
    <property type="entry name" value="SPECKLE-TYPE POZ PROTEIN"/>
    <property type="match status" value="1"/>
</dbReference>